<reference evidence="2" key="1">
    <citation type="submission" date="2021-11" db="EMBL/GenBank/DDBJ databases">
        <title>Cultivation dependent microbiological survey of springs from the worlds oldest radium mine currently devoted to the extraction of radon-saturated water.</title>
        <authorList>
            <person name="Kapinusova G."/>
            <person name="Smrhova T."/>
            <person name="Strejcek M."/>
            <person name="Suman J."/>
            <person name="Jani K."/>
            <person name="Pajer P."/>
            <person name="Uhlik O."/>
        </authorList>
    </citation>
    <scope>NUCLEOTIDE SEQUENCE [LARGE SCALE GENOMIC DNA]</scope>
    <source>
        <strain evidence="2">J379</strain>
    </source>
</reference>
<keyword evidence="2" id="KW-1185">Reference proteome</keyword>
<evidence type="ECO:0008006" key="3">
    <source>
        <dbReference type="Google" id="ProtNLM"/>
    </source>
</evidence>
<organism evidence="1 2">
    <name type="scientific">Svornostia abyssi</name>
    <dbReference type="NCBI Taxonomy" id="2898438"/>
    <lineage>
        <taxon>Bacteria</taxon>
        <taxon>Bacillati</taxon>
        <taxon>Actinomycetota</taxon>
        <taxon>Thermoleophilia</taxon>
        <taxon>Solirubrobacterales</taxon>
        <taxon>Baekduiaceae</taxon>
        <taxon>Svornostia</taxon>
    </lineage>
</organism>
<name>A0ABY5PM09_9ACTN</name>
<evidence type="ECO:0000313" key="1">
    <source>
        <dbReference type="EMBL" id="UUY05729.1"/>
    </source>
</evidence>
<accession>A0ABY5PM09</accession>
<protein>
    <recommendedName>
        <fullName evidence="3">RES domain-containing protein</fullName>
    </recommendedName>
</protein>
<dbReference type="EMBL" id="CP088295">
    <property type="protein sequence ID" value="UUY05729.1"/>
    <property type="molecule type" value="Genomic_DNA"/>
</dbReference>
<proteinExistence type="predicted"/>
<sequence length="165" mass="18564">MTMLKALRWLPDDHFRPDLTWLDGLTEEQIADWVVILPQHSGKGPRATIVDYGPLSVFRRKRRRDPLFGAISDPKHRWASDRIAGVGTHADPLADQLHQERRGALLVYPMVEKESDDDIPAQLKAADVIVGLVFVAPESTGSPDRRLVQFVVKDVNKKDEPIVDA</sequence>
<dbReference type="RefSeq" id="WP_353866174.1">
    <property type="nucleotide sequence ID" value="NZ_CP088295.1"/>
</dbReference>
<gene>
    <name evidence="1" type="ORF">LRS13_09475</name>
</gene>
<evidence type="ECO:0000313" key="2">
    <source>
        <dbReference type="Proteomes" id="UP001058860"/>
    </source>
</evidence>
<dbReference type="Proteomes" id="UP001058860">
    <property type="component" value="Chromosome"/>
</dbReference>